<organism evidence="9">
    <name type="scientific">hydrothermal vent metagenome</name>
    <dbReference type="NCBI Taxonomy" id="652676"/>
    <lineage>
        <taxon>unclassified sequences</taxon>
        <taxon>metagenomes</taxon>
        <taxon>ecological metagenomes</taxon>
    </lineage>
</organism>
<dbReference type="PANTHER" id="PTHR30075">
    <property type="entry name" value="GLYCYL-TRNA SYNTHETASE"/>
    <property type="match status" value="1"/>
</dbReference>
<dbReference type="PROSITE" id="PS50861">
    <property type="entry name" value="AA_TRNA_LIGASE_II_GLYAB"/>
    <property type="match status" value="1"/>
</dbReference>
<reference evidence="9" key="1">
    <citation type="submission" date="2016-10" db="EMBL/GenBank/DDBJ databases">
        <authorList>
            <person name="de Groot N.N."/>
        </authorList>
    </citation>
    <scope>NUCLEOTIDE SEQUENCE</scope>
</reference>
<dbReference type="HAMAP" id="MF_00255">
    <property type="entry name" value="Gly_tRNA_synth_beta"/>
    <property type="match status" value="1"/>
</dbReference>
<dbReference type="PANTHER" id="PTHR30075:SF2">
    <property type="entry name" value="GLYCINE--TRNA LIGASE, CHLOROPLASTIC_MITOCHONDRIAL 2"/>
    <property type="match status" value="1"/>
</dbReference>
<dbReference type="GO" id="GO:0004820">
    <property type="term" value="F:glycine-tRNA ligase activity"/>
    <property type="evidence" value="ECO:0007669"/>
    <property type="project" value="UniProtKB-EC"/>
</dbReference>
<gene>
    <name evidence="9" type="ORF">MNB_SV-9-1176</name>
</gene>
<sequence length="682" mass="78253">MTKPLLIEIGVEELPAIPLLKIIKNIENSWKKILIDNKLDTQFEFLYTPRRLVLIHNNIPIKQDNSTIELYGPPIQVAIKDGVPTGAGNGFARKCGVSFDKLSRANKGNREVLYFKEDKIGLETRELLNDMIKEWISSMNFGKMMRWGSRKDEFIRPIRWLQVRLANEIVPVELFGIKSSDMTSIHRMVDFNPVQVKNIEDYKDILINGAVTLYPKQREEKILKEFDELETLHNISIERDRSLLSEIVAITENPKSLLGTFDEVFLELPPEVIITSMKEHQRYFAVYKDGKLTNNFIVVTNAVTDDYTKVISGNERVLKPRLADGMFFYKNDLQRGLSTDGLEKIQFMDGLGSLSDKIDRETKLALSFLNIYKNQITEETGRDFAELEALMIKAIKLAKADLTSEMVYEFTELQGLMGYYYAKALGEDELIFNAIKEQYMPLGEGGELPSSIFSSIVSISIKLDTLLGLFSIDKIPTGSKDPFALRRAVNGIIRIVIEYNLPFYISKIIDSFKILYKDIDQVKLYDFIIERVSKSLKANPSVIKAVLASGENDINEIVKKVKALDEIVSNKSFKEQFTTFKRVANISKDLDFNSELKIDESKFIEDAEKELYKKYQEVINKNYSNYKSKLESLFSLKEPLDNYFDDVMVNAEDLNIRTNRQNMIASIYMSFKDIADIKEVSI</sequence>
<dbReference type="PRINTS" id="PR01045">
    <property type="entry name" value="TRNASYNTHGB"/>
</dbReference>
<evidence type="ECO:0000313" key="9">
    <source>
        <dbReference type="EMBL" id="SFV59046.1"/>
    </source>
</evidence>
<dbReference type="AlphaFoldDB" id="A0A1W1BZW3"/>
<dbReference type="GO" id="GO:0006426">
    <property type="term" value="P:glycyl-tRNA aminoacylation"/>
    <property type="evidence" value="ECO:0007669"/>
    <property type="project" value="InterPro"/>
</dbReference>
<keyword evidence="7 9" id="KW-0030">Aminoacyl-tRNA synthetase</keyword>
<dbReference type="InterPro" id="IPR006194">
    <property type="entry name" value="Gly-tRNA-synth_heterodimer"/>
</dbReference>
<evidence type="ECO:0000256" key="2">
    <source>
        <dbReference type="ARBA" id="ARBA00012829"/>
    </source>
</evidence>
<comment type="similarity">
    <text evidence="1">Belongs to the class-II aminoacyl-tRNA synthetase family.</text>
</comment>
<evidence type="ECO:0000256" key="1">
    <source>
        <dbReference type="ARBA" id="ARBA00008226"/>
    </source>
</evidence>
<keyword evidence="4" id="KW-0547">Nucleotide-binding</keyword>
<dbReference type="GO" id="GO:0005524">
    <property type="term" value="F:ATP binding"/>
    <property type="evidence" value="ECO:0007669"/>
    <property type="project" value="UniProtKB-KW"/>
</dbReference>
<dbReference type="NCBIfam" id="TIGR00211">
    <property type="entry name" value="glyS"/>
    <property type="match status" value="1"/>
</dbReference>
<evidence type="ECO:0000256" key="7">
    <source>
        <dbReference type="ARBA" id="ARBA00023146"/>
    </source>
</evidence>
<evidence type="ECO:0000256" key="6">
    <source>
        <dbReference type="ARBA" id="ARBA00022917"/>
    </source>
</evidence>
<keyword evidence="3 9" id="KW-0436">Ligase</keyword>
<dbReference type="GO" id="GO:0005829">
    <property type="term" value="C:cytosol"/>
    <property type="evidence" value="ECO:0007669"/>
    <property type="project" value="TreeGrafter"/>
</dbReference>
<protein>
    <recommendedName>
        <fullName evidence="2">glycine--tRNA ligase</fullName>
        <ecNumber evidence="2">6.1.1.14</ecNumber>
    </recommendedName>
</protein>
<accession>A0A1W1BZW3</accession>
<evidence type="ECO:0000256" key="4">
    <source>
        <dbReference type="ARBA" id="ARBA00022741"/>
    </source>
</evidence>
<dbReference type="EC" id="6.1.1.14" evidence="2"/>
<dbReference type="EMBL" id="FPHG01000037">
    <property type="protein sequence ID" value="SFV59046.1"/>
    <property type="molecule type" value="Genomic_DNA"/>
</dbReference>
<evidence type="ECO:0000256" key="5">
    <source>
        <dbReference type="ARBA" id="ARBA00022840"/>
    </source>
</evidence>
<keyword evidence="5" id="KW-0067">ATP-binding</keyword>
<evidence type="ECO:0000256" key="3">
    <source>
        <dbReference type="ARBA" id="ARBA00022598"/>
    </source>
</evidence>
<keyword evidence="6" id="KW-0648">Protein biosynthesis</keyword>
<name>A0A1W1BZW3_9ZZZZ</name>
<proteinExistence type="inferred from homology"/>
<dbReference type="Pfam" id="PF02092">
    <property type="entry name" value="tRNA_synt_2f"/>
    <property type="match status" value="1"/>
</dbReference>
<evidence type="ECO:0000256" key="8">
    <source>
        <dbReference type="ARBA" id="ARBA00047937"/>
    </source>
</evidence>
<dbReference type="InterPro" id="IPR015944">
    <property type="entry name" value="Gly-tRNA-synth_bsu"/>
</dbReference>
<comment type="catalytic activity">
    <reaction evidence="8">
        <text>tRNA(Gly) + glycine + ATP = glycyl-tRNA(Gly) + AMP + diphosphate</text>
        <dbReference type="Rhea" id="RHEA:16013"/>
        <dbReference type="Rhea" id="RHEA-COMP:9664"/>
        <dbReference type="Rhea" id="RHEA-COMP:9683"/>
        <dbReference type="ChEBI" id="CHEBI:30616"/>
        <dbReference type="ChEBI" id="CHEBI:33019"/>
        <dbReference type="ChEBI" id="CHEBI:57305"/>
        <dbReference type="ChEBI" id="CHEBI:78442"/>
        <dbReference type="ChEBI" id="CHEBI:78522"/>
        <dbReference type="ChEBI" id="CHEBI:456215"/>
        <dbReference type="EC" id="6.1.1.14"/>
    </reaction>
</comment>